<comment type="similarity">
    <text evidence="1">Belongs to the PI3/PI4-kinase family.</text>
</comment>
<dbReference type="InterPro" id="IPR002420">
    <property type="entry name" value="PI3K-type_C2_dom"/>
</dbReference>
<dbReference type="VEuPathDB" id="FungiDB:HZS61_015427"/>
<dbReference type="AlphaFoldDB" id="A0A420Q2Z3"/>
<dbReference type="InterPro" id="IPR035892">
    <property type="entry name" value="C2_domain_sf"/>
</dbReference>
<reference evidence="3 4" key="1">
    <citation type="journal article" date="2018" name="Sci. Rep.">
        <title>Characterisation of pathogen-specific regions and novel effector candidates in Fusarium oxysporum f. sp. cepae.</title>
        <authorList>
            <person name="Armitage A.D."/>
            <person name="Taylor A."/>
            <person name="Sobczyk M.K."/>
            <person name="Baxter L."/>
            <person name="Greenfield B.P."/>
            <person name="Bates H.J."/>
            <person name="Wilson F."/>
            <person name="Jackson A.C."/>
            <person name="Ott S."/>
            <person name="Harrison R.J."/>
            <person name="Clarkson J.P."/>
        </authorList>
    </citation>
    <scope>NUCLEOTIDE SEQUENCE [LARGE SCALE GENOMIC DNA]</scope>
    <source>
        <strain evidence="3 4">Fo_A28</strain>
    </source>
</reference>
<sequence length="95" mass="10947">MSEYGRMDPFSFAGSKDVHHPVTIRIMNLEGDEPPFKYSTLLERPDLRHAGSNINPYSDLYVTVQIWAGSKPLTVPVQTAYKPFRSERKYDTPRM</sequence>
<protein>
    <recommendedName>
        <fullName evidence="2">C2 PI3K-type domain-containing protein</fullName>
    </recommendedName>
</protein>
<dbReference type="Proteomes" id="UP000285860">
    <property type="component" value="Unassembled WGS sequence"/>
</dbReference>
<evidence type="ECO:0000259" key="2">
    <source>
        <dbReference type="PROSITE" id="PS51547"/>
    </source>
</evidence>
<dbReference type="SUPFAM" id="SSF49562">
    <property type="entry name" value="C2 domain (Calcium/lipid-binding domain, CaLB)"/>
    <property type="match status" value="1"/>
</dbReference>
<evidence type="ECO:0000313" key="3">
    <source>
        <dbReference type="EMBL" id="RKK99130.1"/>
    </source>
</evidence>
<accession>A0A420Q2Z3</accession>
<feature type="domain" description="C2 PI3K-type" evidence="2">
    <location>
        <begin position="18"/>
        <end position="95"/>
    </location>
</feature>
<dbReference type="EMBL" id="MRCY01000097">
    <property type="protein sequence ID" value="RKK99130.1"/>
    <property type="molecule type" value="Genomic_DNA"/>
</dbReference>
<dbReference type="PROSITE" id="PS51547">
    <property type="entry name" value="C2_PI3K"/>
    <property type="match status" value="1"/>
</dbReference>
<organism evidence="3 4">
    <name type="scientific">Fusarium oxysporum</name>
    <name type="common">Fusarium vascular wilt</name>
    <dbReference type="NCBI Taxonomy" id="5507"/>
    <lineage>
        <taxon>Eukaryota</taxon>
        <taxon>Fungi</taxon>
        <taxon>Dikarya</taxon>
        <taxon>Ascomycota</taxon>
        <taxon>Pezizomycotina</taxon>
        <taxon>Sordariomycetes</taxon>
        <taxon>Hypocreomycetidae</taxon>
        <taxon>Hypocreales</taxon>
        <taxon>Nectriaceae</taxon>
        <taxon>Fusarium</taxon>
        <taxon>Fusarium oxysporum species complex</taxon>
    </lineage>
</organism>
<proteinExistence type="inferred from homology"/>
<comment type="caution">
    <text evidence="3">The sequence shown here is derived from an EMBL/GenBank/DDBJ whole genome shotgun (WGS) entry which is preliminary data.</text>
</comment>
<dbReference type="VEuPathDB" id="FungiDB:FOMG_12739"/>
<dbReference type="VEuPathDB" id="FungiDB:FOC1_g10006941"/>
<dbReference type="VEuPathDB" id="FungiDB:FOXG_03324"/>
<gene>
    <name evidence="3" type="ORF">BFJ68_g13361</name>
</gene>
<evidence type="ECO:0000256" key="1">
    <source>
        <dbReference type="PROSITE-ProRule" id="PRU00880"/>
    </source>
</evidence>
<name>A0A420Q2Z3_FUSOX</name>
<dbReference type="VEuPathDB" id="FungiDB:FOZG_08728"/>
<evidence type="ECO:0000313" key="4">
    <source>
        <dbReference type="Proteomes" id="UP000285860"/>
    </source>
</evidence>
<dbReference type="VEuPathDB" id="FungiDB:FOIG_02344"/>